<dbReference type="AlphaFoldDB" id="X0ZXB4"/>
<dbReference type="InterPro" id="IPR016035">
    <property type="entry name" value="Acyl_Trfase/lysoPLipase"/>
</dbReference>
<dbReference type="SUPFAM" id="SSF52151">
    <property type="entry name" value="FabD/lysophospholipase-like"/>
    <property type="match status" value="1"/>
</dbReference>
<dbReference type="EMBL" id="BART01006524">
    <property type="protein sequence ID" value="GAG65118.1"/>
    <property type="molecule type" value="Genomic_DNA"/>
</dbReference>
<dbReference type="Gene3D" id="3.30.70.3290">
    <property type="match status" value="1"/>
</dbReference>
<keyword evidence="1" id="KW-0596">Phosphopantetheine</keyword>
<dbReference type="GO" id="GO:0004312">
    <property type="term" value="F:fatty acid synthase activity"/>
    <property type="evidence" value="ECO:0007669"/>
    <property type="project" value="TreeGrafter"/>
</dbReference>
<dbReference type="InterPro" id="IPR050091">
    <property type="entry name" value="PKS_NRPS_Biosynth_Enz"/>
</dbReference>
<keyword evidence="2" id="KW-0597">Phosphoprotein</keyword>
<accession>X0ZXB4</accession>
<feature type="non-terminal residue" evidence="3">
    <location>
        <position position="136"/>
    </location>
</feature>
<evidence type="ECO:0000256" key="2">
    <source>
        <dbReference type="ARBA" id="ARBA00022553"/>
    </source>
</evidence>
<evidence type="ECO:0000256" key="1">
    <source>
        <dbReference type="ARBA" id="ARBA00022450"/>
    </source>
</evidence>
<dbReference type="PANTHER" id="PTHR43775:SF37">
    <property type="entry name" value="SI:DKEY-61P9.11"/>
    <property type="match status" value="1"/>
</dbReference>
<dbReference type="Gene3D" id="3.40.366.10">
    <property type="entry name" value="Malonyl-Coenzyme A Acyl Carrier Protein, domain 2"/>
    <property type="match status" value="1"/>
</dbReference>
<dbReference type="Pfam" id="PF22621">
    <property type="entry name" value="CurL-like_PKS_C"/>
    <property type="match status" value="1"/>
</dbReference>
<proteinExistence type="predicted"/>
<dbReference type="InterPro" id="IPR001227">
    <property type="entry name" value="Ac_transferase_dom_sf"/>
</dbReference>
<gene>
    <name evidence="3" type="ORF">S01H4_14882</name>
</gene>
<reference evidence="3" key="1">
    <citation type="journal article" date="2014" name="Front. Microbiol.">
        <title>High frequency of phylogenetically diverse reductive dehalogenase-homologous genes in deep subseafloor sedimentary metagenomes.</title>
        <authorList>
            <person name="Kawai M."/>
            <person name="Futagami T."/>
            <person name="Toyoda A."/>
            <person name="Takaki Y."/>
            <person name="Nishi S."/>
            <person name="Hori S."/>
            <person name="Arai W."/>
            <person name="Tsubouchi T."/>
            <person name="Morono Y."/>
            <person name="Uchiyama I."/>
            <person name="Ito T."/>
            <person name="Fujiyama A."/>
            <person name="Inagaki F."/>
            <person name="Takami H."/>
        </authorList>
    </citation>
    <scope>NUCLEOTIDE SEQUENCE</scope>
    <source>
        <strain evidence="3">Expedition CK06-06</strain>
    </source>
</reference>
<comment type="caution">
    <text evidence="3">The sequence shown here is derived from an EMBL/GenBank/DDBJ whole genome shotgun (WGS) entry which is preliminary data.</text>
</comment>
<evidence type="ECO:0000313" key="3">
    <source>
        <dbReference type="EMBL" id="GAG65118.1"/>
    </source>
</evidence>
<dbReference type="GO" id="GO:0006633">
    <property type="term" value="P:fatty acid biosynthetic process"/>
    <property type="evidence" value="ECO:0007669"/>
    <property type="project" value="TreeGrafter"/>
</dbReference>
<organism evidence="3">
    <name type="scientific">marine sediment metagenome</name>
    <dbReference type="NCBI Taxonomy" id="412755"/>
    <lineage>
        <taxon>unclassified sequences</taxon>
        <taxon>metagenomes</taxon>
        <taxon>ecological metagenomes</taxon>
    </lineage>
</organism>
<sequence length="136" mass="15387">MNSDNEEGEGVLTLSAQNIPNLKKLAGLYRRALENKKAIQLHNFCYTANTAKEMLNVRAALCIKDKKEAMEKLRNLETIDFEAVKETDRYISDLGSKSRPSIAMVFPGQGSQYMDMAKKLYLNNPVFKKAFDQCDS</sequence>
<protein>
    <recommendedName>
        <fullName evidence="4">Malonyl-CoA:ACP transacylase (MAT) domain-containing protein</fullName>
    </recommendedName>
</protein>
<evidence type="ECO:0008006" key="4">
    <source>
        <dbReference type="Google" id="ProtNLM"/>
    </source>
</evidence>
<name>X0ZXB4_9ZZZZ</name>
<dbReference type="PANTHER" id="PTHR43775">
    <property type="entry name" value="FATTY ACID SYNTHASE"/>
    <property type="match status" value="1"/>
</dbReference>